<dbReference type="Gene3D" id="3.30.200.20">
    <property type="entry name" value="Phosphorylase Kinase, domain 1"/>
    <property type="match status" value="1"/>
</dbReference>
<feature type="compositionally biased region" description="Acidic residues" evidence="1">
    <location>
        <begin position="283"/>
        <end position="292"/>
    </location>
</feature>
<name>A0A8J1MFW4_XENLA</name>
<keyword evidence="3" id="KW-1185">Reference proteome</keyword>
<feature type="compositionally biased region" description="Acidic residues" evidence="1">
    <location>
        <begin position="388"/>
        <end position="406"/>
    </location>
</feature>
<feature type="region of interest" description="Disordered" evidence="1">
    <location>
        <begin position="33"/>
        <end position="66"/>
    </location>
</feature>
<dbReference type="SMART" id="SM00220">
    <property type="entry name" value="S_TKc"/>
    <property type="match status" value="1"/>
</dbReference>
<dbReference type="GeneID" id="121400731"/>
<feature type="compositionally biased region" description="Acidic residues" evidence="1">
    <location>
        <begin position="441"/>
        <end position="450"/>
    </location>
</feature>
<feature type="compositionally biased region" description="Polar residues" evidence="1">
    <location>
        <begin position="36"/>
        <end position="60"/>
    </location>
</feature>
<feature type="compositionally biased region" description="Acidic residues" evidence="1">
    <location>
        <begin position="350"/>
        <end position="368"/>
    </location>
</feature>
<feature type="region of interest" description="Disordered" evidence="1">
    <location>
        <begin position="95"/>
        <end position="478"/>
    </location>
</feature>
<dbReference type="InterPro" id="IPR000719">
    <property type="entry name" value="Prot_kinase_dom"/>
</dbReference>
<dbReference type="GO" id="GO:0000165">
    <property type="term" value="P:MAPK cascade"/>
    <property type="evidence" value="ECO:0000318"/>
    <property type="project" value="GO_Central"/>
</dbReference>
<dbReference type="GO" id="GO:0004674">
    <property type="term" value="F:protein serine/threonine kinase activity"/>
    <property type="evidence" value="ECO:0000318"/>
    <property type="project" value="GO_Central"/>
</dbReference>
<feature type="compositionally biased region" description="Acidic residues" evidence="1">
    <location>
        <begin position="160"/>
        <end position="178"/>
    </location>
</feature>
<dbReference type="AlphaFoldDB" id="A0A8J1MFW4"/>
<dbReference type="PANTHER" id="PTHR48015">
    <property type="entry name" value="SERINE/THREONINE-PROTEIN KINASE TAO"/>
    <property type="match status" value="1"/>
</dbReference>
<feature type="compositionally biased region" description="Acidic residues" evidence="1">
    <location>
        <begin position="126"/>
        <end position="135"/>
    </location>
</feature>
<dbReference type="InterPro" id="IPR050285">
    <property type="entry name" value="STE20_Ser/Thr_kinase"/>
</dbReference>
<dbReference type="RefSeq" id="XP_041440609.1">
    <property type="nucleotide sequence ID" value="XM_041584675.1"/>
</dbReference>
<dbReference type="GO" id="GO:0048812">
    <property type="term" value="P:neuron projection morphogenesis"/>
    <property type="evidence" value="ECO:0000318"/>
    <property type="project" value="GO_Central"/>
</dbReference>
<evidence type="ECO:0000259" key="2">
    <source>
        <dbReference type="PROSITE" id="PS50011"/>
    </source>
</evidence>
<dbReference type="GO" id="GO:0005737">
    <property type="term" value="C:cytoplasm"/>
    <property type="evidence" value="ECO:0000318"/>
    <property type="project" value="GO_Central"/>
</dbReference>
<dbReference type="Proteomes" id="UP000186698">
    <property type="component" value="Chromosome 2S"/>
</dbReference>
<feature type="compositionally biased region" description="Acidic residues" evidence="1">
    <location>
        <begin position="245"/>
        <end position="254"/>
    </location>
</feature>
<dbReference type="GO" id="GO:0005524">
    <property type="term" value="F:ATP binding"/>
    <property type="evidence" value="ECO:0007669"/>
    <property type="project" value="InterPro"/>
</dbReference>
<dbReference type="PANTHER" id="PTHR48015:SF42">
    <property type="entry name" value="SERINE_THREONINE-PROTEIN KINASE MIG-15-LIKE"/>
    <property type="match status" value="1"/>
</dbReference>
<organism evidence="3 4">
    <name type="scientific">Xenopus laevis</name>
    <name type="common">African clawed frog</name>
    <dbReference type="NCBI Taxonomy" id="8355"/>
    <lineage>
        <taxon>Eukaryota</taxon>
        <taxon>Metazoa</taxon>
        <taxon>Chordata</taxon>
        <taxon>Craniata</taxon>
        <taxon>Vertebrata</taxon>
        <taxon>Euteleostomi</taxon>
        <taxon>Amphibia</taxon>
        <taxon>Batrachia</taxon>
        <taxon>Anura</taxon>
        <taxon>Pipoidea</taxon>
        <taxon>Pipidae</taxon>
        <taxon>Xenopodinae</taxon>
        <taxon>Xenopus</taxon>
        <taxon>Xenopus</taxon>
    </lineage>
</organism>
<protein>
    <submittedName>
        <fullName evidence="4">Probable serine/threonine-protein kinase mkcD</fullName>
    </submittedName>
</protein>
<gene>
    <name evidence="4" type="primary">LOC121400731</name>
</gene>
<proteinExistence type="predicted"/>
<accession>A0A8J1MFW4</accession>
<keyword evidence="4" id="KW-0808">Transferase</keyword>
<dbReference type="Pfam" id="PF00069">
    <property type="entry name" value="Pkinase"/>
    <property type="match status" value="1"/>
</dbReference>
<dbReference type="KEGG" id="xla:121400731"/>
<dbReference type="InterPro" id="IPR011009">
    <property type="entry name" value="Kinase-like_dom_sf"/>
</dbReference>
<dbReference type="Gene3D" id="1.10.510.10">
    <property type="entry name" value="Transferase(Phosphotransferase) domain 1"/>
    <property type="match status" value="1"/>
</dbReference>
<evidence type="ECO:0000313" key="4">
    <source>
        <dbReference type="RefSeq" id="XP_041440609.1"/>
    </source>
</evidence>
<dbReference type="FunFam" id="1.10.510.10:FF:000906">
    <property type="entry name" value="Spectrin, beta, non-erythrocytic 1"/>
    <property type="match status" value="1"/>
</dbReference>
<feature type="compositionally biased region" description="Acidic residues" evidence="1">
    <location>
        <begin position="198"/>
        <end position="216"/>
    </location>
</feature>
<reference evidence="4" key="2">
    <citation type="submission" date="2025-08" db="UniProtKB">
        <authorList>
            <consortium name="RefSeq"/>
        </authorList>
    </citation>
    <scope>IDENTIFICATION</scope>
    <source>
        <strain evidence="4">J_2021</strain>
        <tissue evidence="4">Erythrocytes</tissue>
    </source>
</reference>
<evidence type="ECO:0000313" key="3">
    <source>
        <dbReference type="Proteomes" id="UP000186698"/>
    </source>
</evidence>
<dbReference type="OrthoDB" id="8693905at2759"/>
<feature type="compositionally biased region" description="Basic and acidic residues" evidence="1">
    <location>
        <begin position="430"/>
        <end position="440"/>
    </location>
</feature>
<dbReference type="GO" id="GO:0043408">
    <property type="term" value="P:regulation of MAPK cascade"/>
    <property type="evidence" value="ECO:0000318"/>
    <property type="project" value="GO_Central"/>
</dbReference>
<evidence type="ECO:0000256" key="1">
    <source>
        <dbReference type="SAM" id="MobiDB-lite"/>
    </source>
</evidence>
<dbReference type="PROSITE" id="PS50011">
    <property type="entry name" value="PROTEIN_KINASE_DOM"/>
    <property type="match status" value="1"/>
</dbReference>
<feature type="compositionally biased region" description="Acidic residues" evidence="1">
    <location>
        <begin position="312"/>
        <end position="330"/>
    </location>
</feature>
<sequence>MLRLLRKCFCFRKKKDKNVKKSTDQAEFIVEEQMSEQEGSNTTPSHCQQETLVETGNSSCQDEEPVVEDLGPTIGQEELEETDNLQEPIDPLNEICEESIEKTGTDTSQNDCPKEEQLDSELSQIEAEEIVEETLVETSNTSCQDEEPVVEDLGPTIGQEELEEQLSEQEEDDDEEETASNSSHCQLVEDLGPTIIQEELEEQLSEQEEDDDEEETASNSSHCQLVEDLGPTIIQEELEEHLSEQEEDDDEEETASNSSHCQLVEDLGPTIIQEELEEHLSEQEEDDDEEETASNSSHCQLVEDLGPIIIQEELEEQLSEQEEDDEEEETASNSSHCQLVEDLGPTIIQEELEEQLSEQEEDDDEEETASNSSHCQLVEDLGPTIIQEELEEQLSEQEEDDDEEETASNSSHCQVVEDLGPTIIQEELEESNKEEQLSEQKEEDVDEEETASNSSHCQESIEKTGIDTSQNDCPDEEQLDSHFSENEAEEIVEEDDVSPLSKKLREPARFVKLGEAIGEGRFGPIHLGWHCEKQMEVAINIIPNRENEKYLNDELEILPKLPGHRNIIDFYGAYYHNTKNNSKTQGLWISLELFEGSVSGLRETRRNNSLGEKWTSYICKEVLKGLCHLQKYHVIHHDLKPENLRLTSSGDVKICDFEFATIGKRSSSTNGTPAYMAPEALACLVDDHLDYDHRADIWSLGVSAIEMAQGYLPYGNLRGHKLINRILKGPAVTLTGNNWSEEFYFFISECVQKNPNKRPTARQLLGHPFITGLHDEMGVKRSIAKQLQKGWKN</sequence>
<reference evidence="3" key="1">
    <citation type="submission" date="2024-06" db="UniProtKB">
        <authorList>
            <consortium name="RefSeq"/>
        </authorList>
    </citation>
    <scope>NUCLEOTIDE SEQUENCE [LARGE SCALE GENOMIC DNA]</scope>
    <source>
        <strain evidence="3">J_2021</strain>
    </source>
</reference>
<feature type="domain" description="Protein kinase" evidence="2">
    <location>
        <begin position="511"/>
        <end position="770"/>
    </location>
</feature>
<keyword evidence="4" id="KW-0418">Kinase</keyword>
<dbReference type="SUPFAM" id="SSF56112">
    <property type="entry name" value="Protein kinase-like (PK-like)"/>
    <property type="match status" value="1"/>
</dbReference>